<evidence type="ECO:0000256" key="2">
    <source>
        <dbReference type="ARBA" id="ARBA00023002"/>
    </source>
</evidence>
<dbReference type="Gene3D" id="3.30.360.10">
    <property type="entry name" value="Dihydrodipicolinate Reductase, domain 2"/>
    <property type="match status" value="1"/>
</dbReference>
<reference evidence="5 6" key="1">
    <citation type="journal article" date="2021" name="Int. J. Syst. Evol. Microbiol.">
        <title>Clostridium zeae sp. nov., isolated from corn silage.</title>
        <authorList>
            <person name="Kobayashi H."/>
            <person name="Tanizawa Y."/>
            <person name="Yagura M."/>
            <person name="Sakamoto M."/>
            <person name="Ohkuma M."/>
            <person name="Tohno M."/>
        </authorList>
    </citation>
    <scope>NUCLEOTIDE SEQUENCE [LARGE SCALE GENOMIC DNA]</scope>
    <source>
        <strain evidence="5 6">CSC2</strain>
    </source>
</reference>
<dbReference type="RefSeq" id="WP_206870993.1">
    <property type="nucleotide sequence ID" value="NZ_BMBA01000003.1"/>
</dbReference>
<organism evidence="5 6">
    <name type="scientific">Clostridium zeae</name>
    <dbReference type="NCBI Taxonomy" id="2759022"/>
    <lineage>
        <taxon>Bacteria</taxon>
        <taxon>Bacillati</taxon>
        <taxon>Bacillota</taxon>
        <taxon>Clostridia</taxon>
        <taxon>Eubacteriales</taxon>
        <taxon>Clostridiaceae</taxon>
        <taxon>Clostridium</taxon>
    </lineage>
</organism>
<dbReference type="InterPro" id="IPR036291">
    <property type="entry name" value="NAD(P)-bd_dom_sf"/>
</dbReference>
<proteinExistence type="inferred from homology"/>
<dbReference type="InterPro" id="IPR000683">
    <property type="entry name" value="Gfo/Idh/MocA-like_OxRdtase_N"/>
</dbReference>
<evidence type="ECO:0000259" key="4">
    <source>
        <dbReference type="Pfam" id="PF02894"/>
    </source>
</evidence>
<dbReference type="EMBL" id="BMBA01000003">
    <property type="protein sequence ID" value="GFZ32720.1"/>
    <property type="molecule type" value="Genomic_DNA"/>
</dbReference>
<feature type="domain" description="Gfo/Idh/MocA-like oxidoreductase N-terminal" evidence="3">
    <location>
        <begin position="4"/>
        <end position="124"/>
    </location>
</feature>
<dbReference type="SUPFAM" id="SSF55347">
    <property type="entry name" value="Glyceraldehyde-3-phosphate dehydrogenase-like, C-terminal domain"/>
    <property type="match status" value="1"/>
</dbReference>
<keyword evidence="2" id="KW-0560">Oxidoreductase</keyword>
<dbReference type="Pfam" id="PF02894">
    <property type="entry name" value="GFO_IDH_MocA_C"/>
    <property type="match status" value="1"/>
</dbReference>
<keyword evidence="6" id="KW-1185">Reference proteome</keyword>
<evidence type="ECO:0000259" key="3">
    <source>
        <dbReference type="Pfam" id="PF01408"/>
    </source>
</evidence>
<sequence>MKEINVGLIGFGVAGRVFHEPVLTSIPGLKLKKVFEKNPSNISILEQRISADRITGNIDDIFEDESIELIVLAVPNIAHFELAKKALEKGKHVLVEKPFTVTSEEADKLIEISKKAGKILTVHHNRRWDSDFRTVKSIIDKKLLGDLVEYEAHYDRFRNYIKENAWREADAPGSGILYDLGSHLIDQAQVLFGTPKEIFADLEIQRKGGKTIDNFEVILKYDSLKVTLKAGMLVREVGPHFNLLGTQGSFVKYGMDVQEENLKAGIKPNNIENWGAEPEALWGTVNTDVDGIHIVGKIESEHGDYRELYKNVYKAILGEEELIVTPQQARNTIKIIELAEESNKKKSWIKFQ</sequence>
<dbReference type="PANTHER" id="PTHR43708:SF5">
    <property type="entry name" value="CONSERVED EXPRESSED OXIDOREDUCTASE (EUROFUNG)-RELATED"/>
    <property type="match status" value="1"/>
</dbReference>
<dbReference type="SUPFAM" id="SSF51735">
    <property type="entry name" value="NAD(P)-binding Rossmann-fold domains"/>
    <property type="match status" value="1"/>
</dbReference>
<name>A0ABQ1ED75_9CLOT</name>
<feature type="domain" description="Gfo/Idh/MocA-like oxidoreductase C-terminal" evidence="4">
    <location>
        <begin position="136"/>
        <end position="350"/>
    </location>
</feature>
<dbReference type="InterPro" id="IPR004104">
    <property type="entry name" value="Gfo/Idh/MocA-like_OxRdtase_C"/>
</dbReference>
<dbReference type="PANTHER" id="PTHR43708">
    <property type="entry name" value="CONSERVED EXPRESSED OXIDOREDUCTASE (EUROFUNG)"/>
    <property type="match status" value="1"/>
</dbReference>
<dbReference type="Pfam" id="PF01408">
    <property type="entry name" value="GFO_IDH_MocA"/>
    <property type="match status" value="1"/>
</dbReference>
<evidence type="ECO:0000313" key="5">
    <source>
        <dbReference type="EMBL" id="GFZ32720.1"/>
    </source>
</evidence>
<comment type="caution">
    <text evidence="5">The sequence shown here is derived from an EMBL/GenBank/DDBJ whole genome shotgun (WGS) entry which is preliminary data.</text>
</comment>
<protein>
    <submittedName>
        <fullName evidence="5">Oxidoreductase</fullName>
    </submittedName>
</protein>
<evidence type="ECO:0000256" key="1">
    <source>
        <dbReference type="ARBA" id="ARBA00010928"/>
    </source>
</evidence>
<dbReference type="InterPro" id="IPR051317">
    <property type="entry name" value="Gfo/Idh/MocA_oxidoreduct"/>
</dbReference>
<comment type="similarity">
    <text evidence="1">Belongs to the Gfo/Idh/MocA family.</text>
</comment>
<gene>
    <name evidence="5" type="ORF">CSC2_32460</name>
</gene>
<dbReference type="Gene3D" id="3.40.50.720">
    <property type="entry name" value="NAD(P)-binding Rossmann-like Domain"/>
    <property type="match status" value="1"/>
</dbReference>
<accession>A0ABQ1ED75</accession>
<dbReference type="Proteomes" id="UP000663802">
    <property type="component" value="Unassembled WGS sequence"/>
</dbReference>
<evidence type="ECO:0000313" key="6">
    <source>
        <dbReference type="Proteomes" id="UP000663802"/>
    </source>
</evidence>